<reference evidence="3" key="1">
    <citation type="submission" date="2019-06" db="EMBL/GenBank/DDBJ databases">
        <title>Gordonia isolated from sludge of a wastewater treatment plant.</title>
        <authorList>
            <person name="Tamura T."/>
            <person name="Aoyama K."/>
            <person name="Kang Y."/>
            <person name="Saito S."/>
            <person name="Akiyama N."/>
            <person name="Yazawa K."/>
            <person name="Gonoi T."/>
            <person name="Mikami Y."/>
        </authorList>
    </citation>
    <scope>NUCLEOTIDE SEQUENCE [LARGE SCALE GENOMIC DNA]</scope>
    <source>
        <strain evidence="3">NBRC 107696</strain>
    </source>
</reference>
<proteinExistence type="predicted"/>
<feature type="region of interest" description="Disordered" evidence="1">
    <location>
        <begin position="33"/>
        <end position="109"/>
    </location>
</feature>
<dbReference type="EMBL" id="BJOV01000003">
    <property type="protein sequence ID" value="GEE01464.1"/>
    <property type="molecule type" value="Genomic_DNA"/>
</dbReference>
<evidence type="ECO:0000313" key="2">
    <source>
        <dbReference type="EMBL" id="GEE01464.1"/>
    </source>
</evidence>
<gene>
    <name evidence="2" type="ORF">nbrc107696_19100</name>
</gene>
<comment type="caution">
    <text evidence="2">The sequence shown here is derived from an EMBL/GenBank/DDBJ whole genome shotgun (WGS) entry which is preliminary data.</text>
</comment>
<name>A0A7I9V8A8_9ACTN</name>
<evidence type="ECO:0000313" key="3">
    <source>
        <dbReference type="Proteomes" id="UP000444960"/>
    </source>
</evidence>
<evidence type="ECO:0000256" key="1">
    <source>
        <dbReference type="SAM" id="MobiDB-lite"/>
    </source>
</evidence>
<accession>A0A7I9V8A8</accession>
<keyword evidence="3" id="KW-1185">Reference proteome</keyword>
<organism evidence="2 3">
    <name type="scientific">Gordonia spumicola</name>
    <dbReference type="NCBI Taxonomy" id="589161"/>
    <lineage>
        <taxon>Bacteria</taxon>
        <taxon>Bacillati</taxon>
        <taxon>Actinomycetota</taxon>
        <taxon>Actinomycetes</taxon>
        <taxon>Mycobacteriales</taxon>
        <taxon>Gordoniaceae</taxon>
        <taxon>Gordonia</taxon>
    </lineage>
</organism>
<protein>
    <submittedName>
        <fullName evidence="2">Uncharacterized protein</fullName>
    </submittedName>
</protein>
<sequence>MLQFVRDAAEEVEVLRQLLRPCRTGCDHCRDAEQRGAHCDRKTSDGLHGDDLSPGRHGDLAFAWLERKYTPDGEERKREAAGDRPEKDDDPDQGGGGRGHQRFSPGGSG</sequence>
<feature type="compositionally biased region" description="Basic and acidic residues" evidence="1">
    <location>
        <begin position="33"/>
        <end position="87"/>
    </location>
</feature>
<dbReference type="Proteomes" id="UP000444960">
    <property type="component" value="Unassembled WGS sequence"/>
</dbReference>
<dbReference type="AlphaFoldDB" id="A0A7I9V8A8"/>